<organism evidence="2 3">
    <name type="scientific">Crenothrix polyspora</name>
    <dbReference type="NCBI Taxonomy" id="360316"/>
    <lineage>
        <taxon>Bacteria</taxon>
        <taxon>Pseudomonadati</taxon>
        <taxon>Pseudomonadota</taxon>
        <taxon>Gammaproteobacteria</taxon>
        <taxon>Methylococcales</taxon>
        <taxon>Crenotrichaceae</taxon>
        <taxon>Crenothrix</taxon>
    </lineage>
</organism>
<dbReference type="OrthoDB" id="165038at2"/>
<dbReference type="AlphaFoldDB" id="A0A1R4H2G6"/>
<evidence type="ECO:0008006" key="4">
    <source>
        <dbReference type="Google" id="ProtNLM"/>
    </source>
</evidence>
<reference evidence="3" key="1">
    <citation type="submission" date="2017-02" db="EMBL/GenBank/DDBJ databases">
        <authorList>
            <person name="Daims H."/>
        </authorList>
    </citation>
    <scope>NUCLEOTIDE SEQUENCE [LARGE SCALE GENOMIC DNA]</scope>
</reference>
<accession>A0A1R4H2G6</accession>
<gene>
    <name evidence="2" type="ORF">CRENPOLYSF1_1450003</name>
</gene>
<dbReference type="EMBL" id="FUKI01000052">
    <property type="protein sequence ID" value="SJM90442.1"/>
    <property type="molecule type" value="Genomic_DNA"/>
</dbReference>
<dbReference type="RefSeq" id="WP_087142537.1">
    <property type="nucleotide sequence ID" value="NZ_FUKI01000052.1"/>
</dbReference>
<dbReference type="Pfam" id="PF11848">
    <property type="entry name" value="DUF3368"/>
    <property type="match status" value="1"/>
</dbReference>
<dbReference type="NCBIfam" id="TIGR01552">
    <property type="entry name" value="phd_fam"/>
    <property type="match status" value="1"/>
</dbReference>
<dbReference type="InterPro" id="IPR021799">
    <property type="entry name" value="PIN-like_prokaryotic"/>
</dbReference>
<dbReference type="SUPFAM" id="SSF143120">
    <property type="entry name" value="YefM-like"/>
    <property type="match status" value="1"/>
</dbReference>
<evidence type="ECO:0000313" key="3">
    <source>
        <dbReference type="Proteomes" id="UP000195667"/>
    </source>
</evidence>
<keyword evidence="3" id="KW-1185">Reference proteome</keyword>
<protein>
    <recommendedName>
        <fullName evidence="4">Antitoxin</fullName>
    </recommendedName>
</protein>
<comment type="similarity">
    <text evidence="1">Belongs to the phD/YefM antitoxin family.</text>
</comment>
<name>A0A1R4H2G6_9GAMM</name>
<evidence type="ECO:0000313" key="2">
    <source>
        <dbReference type="EMBL" id="SJM90442.1"/>
    </source>
</evidence>
<sequence length="298" mass="34099">MRTFTATEAKQKFGELIDTARTEDITIIKNGRPFVLVSNALKEPPLPDVWEAKREIITRYFDGKINRTIAMKNGGYNLYRELLQDANYLAIPMPRLPNNEIKRMSDKLSEILGAMSVIKLIIADSGPLISLSMADALDLLLMFKPEVQVVLTDIVYHEVTAERDRYPDAQKTYQFLTKNAGHITIEETSYGQAVLFRVRSDPGYKLPPDAGEMSIASFDAYQSEASIILFEDKWFLEPRRFKSNTNLISTFAFIENVFNRNLIDKKRYTEIITVLNTVERSALNLDAKDDWKDSLQIQ</sequence>
<dbReference type="InterPro" id="IPR036165">
    <property type="entry name" value="YefM-like_sf"/>
</dbReference>
<dbReference type="Proteomes" id="UP000195667">
    <property type="component" value="Unassembled WGS sequence"/>
</dbReference>
<evidence type="ECO:0000256" key="1">
    <source>
        <dbReference type="ARBA" id="ARBA00009981"/>
    </source>
</evidence>
<proteinExistence type="inferred from homology"/>
<dbReference type="Gene3D" id="3.40.1620.10">
    <property type="entry name" value="YefM-like domain"/>
    <property type="match status" value="1"/>
</dbReference>